<dbReference type="GeneID" id="97491786"/>
<evidence type="ECO:0000313" key="2">
    <source>
        <dbReference type="Proteomes" id="UP000010111"/>
    </source>
</evidence>
<dbReference type="Proteomes" id="UP000010111">
    <property type="component" value="Chromosome"/>
</dbReference>
<evidence type="ECO:0000313" key="1">
    <source>
        <dbReference type="EMBL" id="CCC73050.1"/>
    </source>
</evidence>
<keyword evidence="2" id="KW-1185">Reference proteome</keyword>
<dbReference type="RefSeq" id="WP_014015786.1">
    <property type="nucleotide sequence ID" value="NC_015873.1"/>
</dbReference>
<dbReference type="EMBL" id="HE576794">
    <property type="protein sequence ID" value="CCC73050.1"/>
    <property type="molecule type" value="Genomic_DNA"/>
</dbReference>
<dbReference type="AlphaFoldDB" id="G0VNM2"/>
<dbReference type="HOGENOM" id="CLU_1426481_0_0_9"/>
<dbReference type="KEGG" id="med:MELS_0828"/>
<dbReference type="STRING" id="1064535.MELS_0828"/>
<reference evidence="1 2" key="1">
    <citation type="journal article" date="2011" name="J. Bacteriol.">
        <title>Genome Sequence of the Ruminal Bacterium Megasphaera elsdenii.</title>
        <authorList>
            <person name="Marx H."/>
            <person name="Graf A.B."/>
            <person name="Tatto N."/>
            <person name="Thallinger G.G."/>
            <person name="Mattanovich D."/>
            <person name="Sauer M."/>
        </authorList>
    </citation>
    <scope>NUCLEOTIDE SEQUENCE [LARGE SCALE GENOMIC DNA]</scope>
    <source>
        <strain evidence="1 2">DSM 20460</strain>
    </source>
</reference>
<accession>G0VNM2</accession>
<proteinExistence type="predicted"/>
<gene>
    <name evidence="1" type="ORF">MELS_0828</name>
</gene>
<sequence>MTKRKNVLNQTTPINEVKNPIKPYEDKEKRIVFDISFKGLFYFVDCKGFTNRLRNEKEFSEKFSQFITLIHKLEKKEFGQELIQEPGMRHCHLIKQEEKRELVHKCFVESLKECVSQPDQREDYWAQITEGEKLYQIGFEKEWRFIGIYKENRNLFYILLFDWHHSLFPDERRNTINLKLMKYSLFGRNK</sequence>
<organism evidence="1 2">
    <name type="scientific">Megasphaera elsdenii DSM 20460</name>
    <dbReference type="NCBI Taxonomy" id="1064535"/>
    <lineage>
        <taxon>Bacteria</taxon>
        <taxon>Bacillati</taxon>
        <taxon>Bacillota</taxon>
        <taxon>Negativicutes</taxon>
        <taxon>Veillonellales</taxon>
        <taxon>Veillonellaceae</taxon>
        <taxon>Megasphaera</taxon>
    </lineage>
</organism>
<name>G0VNM2_MEGEL</name>
<dbReference type="eggNOG" id="ENOG50346N8">
    <property type="taxonomic scope" value="Bacteria"/>
</dbReference>
<protein>
    <submittedName>
        <fullName evidence="1">Uncharacterized protein</fullName>
    </submittedName>
</protein>